<dbReference type="FunFam" id="3.30.40.10:FF:000982">
    <property type="entry name" value="RING-H2 finger protein ATL2K"/>
    <property type="match status" value="1"/>
</dbReference>
<dbReference type="Gene3D" id="3.30.40.10">
    <property type="entry name" value="Zinc/RING finger domain, C3HC4 (zinc finger)"/>
    <property type="match status" value="1"/>
</dbReference>
<evidence type="ECO:0000256" key="3">
    <source>
        <dbReference type="ARBA" id="ARBA00004906"/>
    </source>
</evidence>
<evidence type="ECO:0000313" key="18">
    <source>
        <dbReference type="EMBL" id="GKV07674.1"/>
    </source>
</evidence>
<dbReference type="AlphaFoldDB" id="A0AAV5IZ94"/>
<evidence type="ECO:0000259" key="17">
    <source>
        <dbReference type="PROSITE" id="PS50089"/>
    </source>
</evidence>
<evidence type="ECO:0000256" key="9">
    <source>
        <dbReference type="ARBA" id="ARBA00022786"/>
    </source>
</evidence>
<dbReference type="Proteomes" id="UP001054252">
    <property type="component" value="Unassembled WGS sequence"/>
</dbReference>
<comment type="catalytic activity">
    <reaction evidence="1">
        <text>S-ubiquitinyl-[E2 ubiquitin-conjugating enzyme]-L-cysteine + [acceptor protein]-L-lysine = [E2 ubiquitin-conjugating enzyme]-L-cysteine + N(6)-ubiquitinyl-[acceptor protein]-L-lysine.</text>
        <dbReference type="EC" id="2.3.2.27"/>
    </reaction>
</comment>
<accession>A0AAV5IZ94</accession>
<sequence length="201" mass="22290">MRNKVVEISTGIMIMGVVIAVILLFLGIGVLVVIHICVARSTLERRFGAAAAAEMRGNRRRRSMSQDDLEKLPSFDYIAGDKGSSPVDCAVCLDNFKIGEKCRLLPLCKHSFHAQCVDSWLLRNPICPICRTRADHGKTGLLAGEESSRFSDTDVINSRQRQSAETRHSSNDTIIGLRDSQITEDGHVRDTGNESREIQIH</sequence>
<comment type="similarity">
    <text evidence="13">Belongs to the RING-type zinc finger family. ATL subfamily.</text>
</comment>
<evidence type="ECO:0000313" key="19">
    <source>
        <dbReference type="Proteomes" id="UP001054252"/>
    </source>
</evidence>
<keyword evidence="10" id="KW-0862">Zinc</keyword>
<dbReference type="GO" id="GO:0008270">
    <property type="term" value="F:zinc ion binding"/>
    <property type="evidence" value="ECO:0007669"/>
    <property type="project" value="UniProtKB-KW"/>
</dbReference>
<evidence type="ECO:0000256" key="13">
    <source>
        <dbReference type="ARBA" id="ARBA00024209"/>
    </source>
</evidence>
<evidence type="ECO:0000256" key="16">
    <source>
        <dbReference type="SAM" id="Phobius"/>
    </source>
</evidence>
<evidence type="ECO:0000256" key="1">
    <source>
        <dbReference type="ARBA" id="ARBA00000900"/>
    </source>
</evidence>
<evidence type="ECO:0000256" key="11">
    <source>
        <dbReference type="ARBA" id="ARBA00022989"/>
    </source>
</evidence>
<feature type="region of interest" description="Disordered" evidence="15">
    <location>
        <begin position="152"/>
        <end position="201"/>
    </location>
</feature>
<keyword evidence="7" id="KW-0479">Metal-binding</keyword>
<keyword evidence="9" id="KW-0833">Ubl conjugation pathway</keyword>
<organism evidence="18 19">
    <name type="scientific">Rubroshorea leprosula</name>
    <dbReference type="NCBI Taxonomy" id="152421"/>
    <lineage>
        <taxon>Eukaryota</taxon>
        <taxon>Viridiplantae</taxon>
        <taxon>Streptophyta</taxon>
        <taxon>Embryophyta</taxon>
        <taxon>Tracheophyta</taxon>
        <taxon>Spermatophyta</taxon>
        <taxon>Magnoliopsida</taxon>
        <taxon>eudicotyledons</taxon>
        <taxon>Gunneridae</taxon>
        <taxon>Pentapetalae</taxon>
        <taxon>rosids</taxon>
        <taxon>malvids</taxon>
        <taxon>Malvales</taxon>
        <taxon>Dipterocarpaceae</taxon>
        <taxon>Rubroshorea</taxon>
    </lineage>
</organism>
<dbReference type="SUPFAM" id="SSF57850">
    <property type="entry name" value="RING/U-box"/>
    <property type="match status" value="1"/>
</dbReference>
<dbReference type="PROSITE" id="PS50089">
    <property type="entry name" value="ZF_RING_2"/>
    <property type="match status" value="1"/>
</dbReference>
<dbReference type="InterPro" id="IPR013083">
    <property type="entry name" value="Znf_RING/FYVE/PHD"/>
</dbReference>
<evidence type="ECO:0000256" key="8">
    <source>
        <dbReference type="ARBA" id="ARBA00022771"/>
    </source>
</evidence>
<dbReference type="GO" id="GO:0016020">
    <property type="term" value="C:membrane"/>
    <property type="evidence" value="ECO:0007669"/>
    <property type="project" value="UniProtKB-SubCell"/>
</dbReference>
<evidence type="ECO:0000256" key="6">
    <source>
        <dbReference type="ARBA" id="ARBA00022692"/>
    </source>
</evidence>
<dbReference type="PANTHER" id="PTHR45768:SF61">
    <property type="entry name" value="RING-H2 FINGER PROTEIN ATL18"/>
    <property type="match status" value="1"/>
</dbReference>
<dbReference type="CDD" id="cd16461">
    <property type="entry name" value="RING-H2_EL5-like"/>
    <property type="match status" value="1"/>
</dbReference>
<evidence type="ECO:0000256" key="15">
    <source>
        <dbReference type="SAM" id="MobiDB-lite"/>
    </source>
</evidence>
<dbReference type="Pfam" id="PF13639">
    <property type="entry name" value="zf-RING_2"/>
    <property type="match status" value="1"/>
</dbReference>
<dbReference type="SMART" id="SM00184">
    <property type="entry name" value="RING"/>
    <property type="match status" value="1"/>
</dbReference>
<evidence type="ECO:0000256" key="7">
    <source>
        <dbReference type="ARBA" id="ARBA00022723"/>
    </source>
</evidence>
<gene>
    <name evidence="18" type="ORF">SLEP1_g19420</name>
</gene>
<feature type="domain" description="RING-type" evidence="17">
    <location>
        <begin position="89"/>
        <end position="131"/>
    </location>
</feature>
<dbReference type="GO" id="GO:0061630">
    <property type="term" value="F:ubiquitin protein ligase activity"/>
    <property type="evidence" value="ECO:0007669"/>
    <property type="project" value="UniProtKB-EC"/>
</dbReference>
<evidence type="ECO:0000256" key="4">
    <source>
        <dbReference type="ARBA" id="ARBA00012483"/>
    </source>
</evidence>
<proteinExistence type="inferred from homology"/>
<evidence type="ECO:0000256" key="2">
    <source>
        <dbReference type="ARBA" id="ARBA00004167"/>
    </source>
</evidence>
<dbReference type="EC" id="2.3.2.27" evidence="4"/>
<evidence type="ECO:0000256" key="10">
    <source>
        <dbReference type="ARBA" id="ARBA00022833"/>
    </source>
</evidence>
<dbReference type="EMBL" id="BPVZ01000028">
    <property type="protein sequence ID" value="GKV07674.1"/>
    <property type="molecule type" value="Genomic_DNA"/>
</dbReference>
<comment type="subcellular location">
    <subcellularLocation>
        <location evidence="2">Membrane</location>
        <topology evidence="2">Single-pass membrane protein</topology>
    </subcellularLocation>
</comment>
<keyword evidence="12 16" id="KW-0472">Membrane</keyword>
<evidence type="ECO:0000256" key="12">
    <source>
        <dbReference type="ARBA" id="ARBA00023136"/>
    </source>
</evidence>
<feature type="compositionally biased region" description="Basic and acidic residues" evidence="15">
    <location>
        <begin position="184"/>
        <end position="201"/>
    </location>
</feature>
<name>A0AAV5IZ94_9ROSI</name>
<dbReference type="InterPro" id="IPR001841">
    <property type="entry name" value="Znf_RING"/>
</dbReference>
<protein>
    <recommendedName>
        <fullName evidence="4">RING-type E3 ubiquitin transferase</fullName>
        <ecNumber evidence="4">2.3.2.27</ecNumber>
    </recommendedName>
</protein>
<comment type="caution">
    <text evidence="18">The sequence shown here is derived from an EMBL/GenBank/DDBJ whole genome shotgun (WGS) entry which is preliminary data.</text>
</comment>
<keyword evidence="5" id="KW-0808">Transferase</keyword>
<keyword evidence="19" id="KW-1185">Reference proteome</keyword>
<comment type="pathway">
    <text evidence="3">Protein modification; protein ubiquitination.</text>
</comment>
<evidence type="ECO:0000256" key="5">
    <source>
        <dbReference type="ARBA" id="ARBA00022679"/>
    </source>
</evidence>
<evidence type="ECO:0000256" key="14">
    <source>
        <dbReference type="PROSITE-ProRule" id="PRU00175"/>
    </source>
</evidence>
<keyword evidence="6 16" id="KW-0812">Transmembrane</keyword>
<keyword evidence="8 14" id="KW-0863">Zinc-finger</keyword>
<reference evidence="18 19" key="1">
    <citation type="journal article" date="2021" name="Commun. Biol.">
        <title>The genome of Shorea leprosula (Dipterocarpaceae) highlights the ecological relevance of drought in aseasonal tropical rainforests.</title>
        <authorList>
            <person name="Ng K.K.S."/>
            <person name="Kobayashi M.J."/>
            <person name="Fawcett J.A."/>
            <person name="Hatakeyama M."/>
            <person name="Paape T."/>
            <person name="Ng C.H."/>
            <person name="Ang C.C."/>
            <person name="Tnah L.H."/>
            <person name="Lee C.T."/>
            <person name="Nishiyama T."/>
            <person name="Sese J."/>
            <person name="O'Brien M.J."/>
            <person name="Copetti D."/>
            <person name="Mohd Noor M.I."/>
            <person name="Ong R.C."/>
            <person name="Putra M."/>
            <person name="Sireger I.Z."/>
            <person name="Indrioko S."/>
            <person name="Kosugi Y."/>
            <person name="Izuno A."/>
            <person name="Isagi Y."/>
            <person name="Lee S.L."/>
            <person name="Shimizu K.K."/>
        </authorList>
    </citation>
    <scope>NUCLEOTIDE SEQUENCE [LARGE SCALE GENOMIC DNA]</scope>
    <source>
        <strain evidence="18">214</strain>
    </source>
</reference>
<dbReference type="PANTHER" id="PTHR45768">
    <property type="entry name" value="E3 UBIQUITIN-PROTEIN LIGASE RNF13-LIKE"/>
    <property type="match status" value="1"/>
</dbReference>
<keyword evidence="11 16" id="KW-1133">Transmembrane helix</keyword>
<feature type="transmembrane region" description="Helical" evidence="16">
    <location>
        <begin position="12"/>
        <end position="38"/>
    </location>
</feature>